<keyword evidence="2" id="KW-1185">Reference proteome</keyword>
<dbReference type="AlphaFoldDB" id="A0A919R2Q2"/>
<sequence length="120" mass="13471">MQERRPELPRERWREFFDTMTREHLGSAMTVEVLGADIGDQMDAERVPLAYLEYDAKDDQFAIGLGGEDGRHPVVTRHAIDHPRQIMADTVQHGSVQAIEIIDEAGTRTIITIHPAQGPA</sequence>
<dbReference type="Proteomes" id="UP000655287">
    <property type="component" value="Unassembled WGS sequence"/>
</dbReference>
<name>A0A919R2Q2_9ACTN</name>
<reference evidence="1" key="1">
    <citation type="submission" date="2021-01" db="EMBL/GenBank/DDBJ databases">
        <title>Whole genome shotgun sequence of Sphaerisporangium rufum NBRC 109079.</title>
        <authorList>
            <person name="Komaki H."/>
            <person name="Tamura T."/>
        </authorList>
    </citation>
    <scope>NUCLEOTIDE SEQUENCE</scope>
    <source>
        <strain evidence="1">NBRC 109079</strain>
    </source>
</reference>
<dbReference type="InterPro" id="IPR035223">
    <property type="entry name" value="DUF5335"/>
</dbReference>
<proteinExistence type="predicted"/>
<gene>
    <name evidence="1" type="ORF">Sru01_36030</name>
</gene>
<organism evidence="1 2">
    <name type="scientific">Sphaerisporangium rufum</name>
    <dbReference type="NCBI Taxonomy" id="1381558"/>
    <lineage>
        <taxon>Bacteria</taxon>
        <taxon>Bacillati</taxon>
        <taxon>Actinomycetota</taxon>
        <taxon>Actinomycetes</taxon>
        <taxon>Streptosporangiales</taxon>
        <taxon>Streptosporangiaceae</taxon>
        <taxon>Sphaerisporangium</taxon>
    </lineage>
</organism>
<dbReference type="RefSeq" id="WP_203987075.1">
    <property type="nucleotide sequence ID" value="NZ_BOOU01000051.1"/>
</dbReference>
<evidence type="ECO:0000313" key="2">
    <source>
        <dbReference type="Proteomes" id="UP000655287"/>
    </source>
</evidence>
<evidence type="ECO:0000313" key="1">
    <source>
        <dbReference type="EMBL" id="GII78621.1"/>
    </source>
</evidence>
<dbReference type="EMBL" id="BOOU01000051">
    <property type="protein sequence ID" value="GII78621.1"/>
    <property type="molecule type" value="Genomic_DNA"/>
</dbReference>
<dbReference type="Pfam" id="PF17269">
    <property type="entry name" value="DUF5335"/>
    <property type="match status" value="1"/>
</dbReference>
<accession>A0A919R2Q2</accession>
<comment type="caution">
    <text evidence="1">The sequence shown here is derived from an EMBL/GenBank/DDBJ whole genome shotgun (WGS) entry which is preliminary data.</text>
</comment>
<protein>
    <submittedName>
        <fullName evidence="1">Uncharacterized protein</fullName>
    </submittedName>
</protein>